<accession>A0A836CBK4</accession>
<proteinExistence type="predicted"/>
<dbReference type="AlphaFoldDB" id="A0A836CBK4"/>
<reference evidence="1" key="1">
    <citation type="submission" date="2021-02" db="EMBL/GenBank/DDBJ databases">
        <title>First Annotated Genome of the Yellow-green Alga Tribonema minus.</title>
        <authorList>
            <person name="Mahan K.M."/>
        </authorList>
    </citation>
    <scope>NUCLEOTIDE SEQUENCE</scope>
    <source>
        <strain evidence="1">UTEX B ZZ1240</strain>
    </source>
</reference>
<comment type="caution">
    <text evidence="1">The sequence shown here is derived from an EMBL/GenBank/DDBJ whole genome shotgun (WGS) entry which is preliminary data.</text>
</comment>
<dbReference type="Proteomes" id="UP000664859">
    <property type="component" value="Unassembled WGS sequence"/>
</dbReference>
<evidence type="ECO:0000313" key="2">
    <source>
        <dbReference type="Proteomes" id="UP000664859"/>
    </source>
</evidence>
<gene>
    <name evidence="1" type="ORF">JKP88DRAFT_246930</name>
</gene>
<sequence length="227" mass="24353">MHVTPSQSVRPAAQLAEGGVLMEPRARVLTDPDRLCTQSIRNGPSPQMKDLSQLMARARAELCGMRNVALIAARFLATLLTVISEVNMRCYCDTHDLEAADIADEQLRDAAAIHLIQLELVKCAAAGCTWRRGDERCARVDPIAAGELGPRARHAGDPGRAVQSSCIHPEAKGGGCHRYCATGTLCVVAAVRVWRTRRKCARRCRAAGSASATLRGRTAAAVRCVSA</sequence>
<dbReference type="EMBL" id="JAFCMP010000401">
    <property type="protein sequence ID" value="KAG5180325.1"/>
    <property type="molecule type" value="Genomic_DNA"/>
</dbReference>
<name>A0A836CBK4_9STRA</name>
<protein>
    <submittedName>
        <fullName evidence="1">Uncharacterized protein</fullName>
    </submittedName>
</protein>
<evidence type="ECO:0000313" key="1">
    <source>
        <dbReference type="EMBL" id="KAG5180325.1"/>
    </source>
</evidence>
<organism evidence="1 2">
    <name type="scientific">Tribonema minus</name>
    <dbReference type="NCBI Taxonomy" id="303371"/>
    <lineage>
        <taxon>Eukaryota</taxon>
        <taxon>Sar</taxon>
        <taxon>Stramenopiles</taxon>
        <taxon>Ochrophyta</taxon>
        <taxon>PX clade</taxon>
        <taxon>Xanthophyceae</taxon>
        <taxon>Tribonematales</taxon>
        <taxon>Tribonemataceae</taxon>
        <taxon>Tribonema</taxon>
    </lineage>
</organism>
<keyword evidence="2" id="KW-1185">Reference proteome</keyword>